<evidence type="ECO:0000256" key="7">
    <source>
        <dbReference type="RuleBase" id="RU000492"/>
    </source>
</evidence>
<comment type="similarity">
    <text evidence="5 7">Belongs to the DEAD box helicase family.</text>
</comment>
<evidence type="ECO:0000256" key="1">
    <source>
        <dbReference type="ARBA" id="ARBA00022741"/>
    </source>
</evidence>
<feature type="domain" description="Helicase ATP-binding" evidence="9">
    <location>
        <begin position="47"/>
        <end position="220"/>
    </location>
</feature>
<protein>
    <submittedName>
        <fullName evidence="12">DEAD/DEAH box helicase</fullName>
    </submittedName>
</protein>
<dbReference type="InterPro" id="IPR011545">
    <property type="entry name" value="DEAD/DEAH_box_helicase_dom"/>
</dbReference>
<dbReference type="GO" id="GO:0005829">
    <property type="term" value="C:cytosol"/>
    <property type="evidence" value="ECO:0007669"/>
    <property type="project" value="TreeGrafter"/>
</dbReference>
<keyword evidence="13" id="KW-1185">Reference proteome</keyword>
<dbReference type="InterPro" id="IPR014014">
    <property type="entry name" value="RNA_helicase_DEAD_Q_motif"/>
</dbReference>
<dbReference type="PROSITE" id="PS51194">
    <property type="entry name" value="HELICASE_CTER"/>
    <property type="match status" value="1"/>
</dbReference>
<comment type="caution">
    <text evidence="12">The sequence shown here is derived from an EMBL/GenBank/DDBJ whole genome shotgun (WGS) entry which is preliminary data.</text>
</comment>
<reference evidence="12 13" key="1">
    <citation type="submission" date="2019-06" db="EMBL/GenBank/DDBJ databases">
        <title>Whole genome sequence for Cellvibrionaceae sp. R142.</title>
        <authorList>
            <person name="Wang G."/>
        </authorList>
    </citation>
    <scope>NUCLEOTIDE SEQUENCE [LARGE SCALE GENOMIC DNA]</scope>
    <source>
        <strain evidence="12 13">R142</strain>
    </source>
</reference>
<dbReference type="InterPro" id="IPR000629">
    <property type="entry name" value="RNA-helicase_DEAD-box_CS"/>
</dbReference>
<accession>A0A545SYT6</accession>
<dbReference type="GO" id="GO:0003676">
    <property type="term" value="F:nucleic acid binding"/>
    <property type="evidence" value="ECO:0007669"/>
    <property type="project" value="InterPro"/>
</dbReference>
<dbReference type="GO" id="GO:0016787">
    <property type="term" value="F:hydrolase activity"/>
    <property type="evidence" value="ECO:0007669"/>
    <property type="project" value="UniProtKB-KW"/>
</dbReference>
<dbReference type="RefSeq" id="WP_142929039.1">
    <property type="nucleotide sequence ID" value="NZ_ML660103.1"/>
</dbReference>
<dbReference type="PANTHER" id="PTHR47959">
    <property type="entry name" value="ATP-DEPENDENT RNA HELICASE RHLE-RELATED"/>
    <property type="match status" value="1"/>
</dbReference>
<dbReference type="Pfam" id="PF00270">
    <property type="entry name" value="DEAD"/>
    <property type="match status" value="1"/>
</dbReference>
<evidence type="ECO:0000313" key="13">
    <source>
        <dbReference type="Proteomes" id="UP000319732"/>
    </source>
</evidence>
<dbReference type="SUPFAM" id="SSF52540">
    <property type="entry name" value="P-loop containing nucleoside triphosphate hydrolases"/>
    <property type="match status" value="1"/>
</dbReference>
<keyword evidence="3 7" id="KW-0347">Helicase</keyword>
<evidence type="ECO:0000259" key="9">
    <source>
        <dbReference type="PROSITE" id="PS51192"/>
    </source>
</evidence>
<feature type="compositionally biased region" description="Basic residues" evidence="8">
    <location>
        <begin position="396"/>
        <end position="425"/>
    </location>
</feature>
<dbReference type="AlphaFoldDB" id="A0A545SYT6"/>
<name>A0A545SYT6_9GAMM</name>
<evidence type="ECO:0000313" key="12">
    <source>
        <dbReference type="EMBL" id="TQV70135.1"/>
    </source>
</evidence>
<dbReference type="GO" id="GO:0003724">
    <property type="term" value="F:RNA helicase activity"/>
    <property type="evidence" value="ECO:0007669"/>
    <property type="project" value="InterPro"/>
</dbReference>
<evidence type="ECO:0000256" key="4">
    <source>
        <dbReference type="ARBA" id="ARBA00022840"/>
    </source>
</evidence>
<dbReference type="Gene3D" id="3.40.50.300">
    <property type="entry name" value="P-loop containing nucleotide triphosphate hydrolases"/>
    <property type="match status" value="2"/>
</dbReference>
<sequence>MNDSTTDSNTDNPESAGFETLALDPRLLKALAALGFEQPTPVQRQVLPAAAGGRDMMVSAATGSGKTAAYMLPTLHRLLTTTAPATGTRALILSPTRELARQVLKHTKQLAAGTGLRAEAITGGADFTYQRAVFRKDPDIIIATPGRLLEHVQRNNADFNELAVLVVDEADRMLDMGFADDVLAVVKQCSKHRQTLLFSATLSGKQVAAMAAQVLNDPHKISLNSARMDAEHIRHQVVLADSERHKDQLLNWLLAREQFAKALVFTNTKTQASRLRGLMAYHQHRVGALHGDMEQVERNRMLDRFRRGQIDVLVATDVAARGLDIKGVELVINYEFARSGDDYIHRVGRTGRAGEHGLAISLVEAREWNLKAGIERYLDQKLEPRKIQGLEGSYKGPKKVKASGKSAGSKKKKADKKTTAKKPKQRARDQKNIGKRKTPRTQAGPGADLGDGFTPFKKR</sequence>
<dbReference type="PROSITE" id="PS51192">
    <property type="entry name" value="HELICASE_ATP_BIND_1"/>
    <property type="match status" value="1"/>
</dbReference>
<evidence type="ECO:0000256" key="3">
    <source>
        <dbReference type="ARBA" id="ARBA00022806"/>
    </source>
</evidence>
<evidence type="ECO:0000259" key="11">
    <source>
        <dbReference type="PROSITE" id="PS51195"/>
    </source>
</evidence>
<organism evidence="12 13">
    <name type="scientific">Exilibacterium tricleocarpae</name>
    <dbReference type="NCBI Taxonomy" id="2591008"/>
    <lineage>
        <taxon>Bacteria</taxon>
        <taxon>Pseudomonadati</taxon>
        <taxon>Pseudomonadota</taxon>
        <taxon>Gammaproteobacteria</taxon>
        <taxon>Cellvibrionales</taxon>
        <taxon>Cellvibrionaceae</taxon>
        <taxon>Exilibacterium</taxon>
    </lineage>
</organism>
<dbReference type="GO" id="GO:0005524">
    <property type="term" value="F:ATP binding"/>
    <property type="evidence" value="ECO:0007669"/>
    <property type="project" value="UniProtKB-KW"/>
</dbReference>
<dbReference type="InterPro" id="IPR044742">
    <property type="entry name" value="DEAD/DEAH_RhlB"/>
</dbReference>
<dbReference type="Proteomes" id="UP000319732">
    <property type="component" value="Unassembled WGS sequence"/>
</dbReference>
<dbReference type="PROSITE" id="PS51195">
    <property type="entry name" value="Q_MOTIF"/>
    <property type="match status" value="1"/>
</dbReference>
<evidence type="ECO:0000256" key="8">
    <source>
        <dbReference type="SAM" id="MobiDB-lite"/>
    </source>
</evidence>
<dbReference type="CDD" id="cd00268">
    <property type="entry name" value="DEADc"/>
    <property type="match status" value="1"/>
</dbReference>
<feature type="short sequence motif" description="Q motif" evidence="6">
    <location>
        <begin position="16"/>
        <end position="44"/>
    </location>
</feature>
<dbReference type="InterPro" id="IPR050079">
    <property type="entry name" value="DEAD_box_RNA_helicase"/>
</dbReference>
<evidence type="ECO:0000259" key="10">
    <source>
        <dbReference type="PROSITE" id="PS51194"/>
    </source>
</evidence>
<dbReference type="CDD" id="cd18787">
    <property type="entry name" value="SF2_C_DEAD"/>
    <property type="match status" value="1"/>
</dbReference>
<keyword evidence="4 7" id="KW-0067">ATP-binding</keyword>
<dbReference type="EMBL" id="VHSG01000025">
    <property type="protein sequence ID" value="TQV70135.1"/>
    <property type="molecule type" value="Genomic_DNA"/>
</dbReference>
<feature type="domain" description="Helicase C-terminal" evidence="10">
    <location>
        <begin position="245"/>
        <end position="393"/>
    </location>
</feature>
<dbReference type="InterPro" id="IPR001650">
    <property type="entry name" value="Helicase_C-like"/>
</dbReference>
<evidence type="ECO:0000256" key="6">
    <source>
        <dbReference type="PROSITE-ProRule" id="PRU00552"/>
    </source>
</evidence>
<gene>
    <name evidence="12" type="ORF">FKG94_21670</name>
</gene>
<dbReference type="InterPro" id="IPR027417">
    <property type="entry name" value="P-loop_NTPase"/>
</dbReference>
<dbReference type="OrthoDB" id="9805696at2"/>
<dbReference type="PANTHER" id="PTHR47959:SF3">
    <property type="entry name" value="ATP-DEPENDENT RNA HELICASE SRMB"/>
    <property type="match status" value="1"/>
</dbReference>
<dbReference type="SMART" id="SM00487">
    <property type="entry name" value="DEXDc"/>
    <property type="match status" value="1"/>
</dbReference>
<proteinExistence type="inferred from homology"/>
<dbReference type="PROSITE" id="PS00039">
    <property type="entry name" value="DEAD_ATP_HELICASE"/>
    <property type="match status" value="1"/>
</dbReference>
<keyword evidence="1 7" id="KW-0547">Nucleotide-binding</keyword>
<evidence type="ECO:0000256" key="2">
    <source>
        <dbReference type="ARBA" id="ARBA00022801"/>
    </source>
</evidence>
<dbReference type="Pfam" id="PF00271">
    <property type="entry name" value="Helicase_C"/>
    <property type="match status" value="1"/>
</dbReference>
<feature type="region of interest" description="Disordered" evidence="8">
    <location>
        <begin position="389"/>
        <end position="459"/>
    </location>
</feature>
<evidence type="ECO:0000256" key="5">
    <source>
        <dbReference type="ARBA" id="ARBA00038437"/>
    </source>
</evidence>
<keyword evidence="2 7" id="KW-0378">Hydrolase</keyword>
<dbReference type="InterPro" id="IPR014001">
    <property type="entry name" value="Helicase_ATP-bd"/>
</dbReference>
<dbReference type="SMART" id="SM00490">
    <property type="entry name" value="HELICc"/>
    <property type="match status" value="1"/>
</dbReference>
<feature type="domain" description="DEAD-box RNA helicase Q" evidence="11">
    <location>
        <begin position="16"/>
        <end position="44"/>
    </location>
</feature>